<dbReference type="EMBL" id="LJSN01000002">
    <property type="protein sequence ID" value="PNE40807.1"/>
    <property type="molecule type" value="Genomic_DNA"/>
</dbReference>
<accession>A0A2N8PIH0</accession>
<dbReference type="InterPro" id="IPR039422">
    <property type="entry name" value="MarR/SlyA-like"/>
</dbReference>
<dbReference type="SMART" id="SM00347">
    <property type="entry name" value="HTH_MARR"/>
    <property type="match status" value="1"/>
</dbReference>
<evidence type="ECO:0000313" key="3">
    <source>
        <dbReference type="EMBL" id="PNE40807.1"/>
    </source>
</evidence>
<dbReference type="GO" id="GO:0006950">
    <property type="term" value="P:response to stress"/>
    <property type="evidence" value="ECO:0007669"/>
    <property type="project" value="TreeGrafter"/>
</dbReference>
<keyword evidence="4" id="KW-1185">Reference proteome</keyword>
<dbReference type="Gene3D" id="1.10.10.10">
    <property type="entry name" value="Winged helix-like DNA-binding domain superfamily/Winged helix DNA-binding domain"/>
    <property type="match status" value="1"/>
</dbReference>
<dbReference type="Proteomes" id="UP000236047">
    <property type="component" value="Unassembled WGS sequence"/>
</dbReference>
<dbReference type="PANTHER" id="PTHR33164:SF94">
    <property type="entry name" value="TRANSCRIPTIONAL REGULATORY PROTEIN-RELATED"/>
    <property type="match status" value="1"/>
</dbReference>
<dbReference type="PROSITE" id="PS50995">
    <property type="entry name" value="HTH_MARR_2"/>
    <property type="match status" value="1"/>
</dbReference>
<dbReference type="Pfam" id="PF01047">
    <property type="entry name" value="MarR"/>
    <property type="match status" value="1"/>
</dbReference>
<feature type="domain" description="HTH marR-type" evidence="2">
    <location>
        <begin position="18"/>
        <end position="159"/>
    </location>
</feature>
<evidence type="ECO:0000256" key="1">
    <source>
        <dbReference type="SAM" id="MobiDB-lite"/>
    </source>
</evidence>
<gene>
    <name evidence="3" type="ORF">AOB60_08365</name>
</gene>
<proteinExistence type="predicted"/>
<dbReference type="GO" id="GO:0003700">
    <property type="term" value="F:DNA-binding transcription factor activity"/>
    <property type="evidence" value="ECO:0007669"/>
    <property type="project" value="InterPro"/>
</dbReference>
<name>A0A2N8PIH0_STRNR</name>
<dbReference type="RefSeq" id="WP_073446043.1">
    <property type="nucleotide sequence ID" value="NZ_LJSN01000002.1"/>
</dbReference>
<dbReference type="PANTHER" id="PTHR33164">
    <property type="entry name" value="TRANSCRIPTIONAL REGULATOR, MARR FAMILY"/>
    <property type="match status" value="1"/>
</dbReference>
<dbReference type="InterPro" id="IPR036390">
    <property type="entry name" value="WH_DNA-bd_sf"/>
</dbReference>
<dbReference type="InterPro" id="IPR036388">
    <property type="entry name" value="WH-like_DNA-bd_sf"/>
</dbReference>
<evidence type="ECO:0000313" key="4">
    <source>
        <dbReference type="Proteomes" id="UP000236047"/>
    </source>
</evidence>
<comment type="caution">
    <text evidence="3">The sequence shown here is derived from an EMBL/GenBank/DDBJ whole genome shotgun (WGS) entry which is preliminary data.</text>
</comment>
<dbReference type="InterPro" id="IPR000835">
    <property type="entry name" value="HTH_MarR-typ"/>
</dbReference>
<dbReference type="AlphaFoldDB" id="A0A2N8PIH0"/>
<protein>
    <submittedName>
        <fullName evidence="3">MarR family transcriptional regulator</fullName>
    </submittedName>
</protein>
<reference evidence="4" key="1">
    <citation type="submission" date="2015-09" db="EMBL/GenBank/DDBJ databases">
        <authorList>
            <person name="Graham D.E."/>
            <person name="Mahan K.M."/>
            <person name="Klingeman D.M."/>
            <person name="Fida T."/>
            <person name="Giannone R.J."/>
            <person name="Hettich R.L."/>
            <person name="Parry R.J."/>
            <person name="Spain J.C."/>
        </authorList>
    </citation>
    <scope>NUCLEOTIDE SEQUENCE [LARGE SCALE GENOMIC DNA]</scope>
    <source>
        <strain evidence="4">JCM 4701</strain>
    </source>
</reference>
<feature type="region of interest" description="Disordered" evidence="1">
    <location>
        <begin position="1"/>
        <end position="21"/>
    </location>
</feature>
<evidence type="ECO:0000259" key="2">
    <source>
        <dbReference type="PROSITE" id="PS50995"/>
    </source>
</evidence>
<organism evidence="3 4">
    <name type="scientific">Streptomyces noursei</name>
    <name type="common">Streptomyces albulus</name>
    <dbReference type="NCBI Taxonomy" id="1971"/>
    <lineage>
        <taxon>Bacteria</taxon>
        <taxon>Bacillati</taxon>
        <taxon>Actinomycetota</taxon>
        <taxon>Actinomycetes</taxon>
        <taxon>Kitasatosporales</taxon>
        <taxon>Streptomycetaceae</taxon>
        <taxon>Streptomyces</taxon>
    </lineage>
</organism>
<dbReference type="SUPFAM" id="SSF46785">
    <property type="entry name" value="Winged helix' DNA-binding domain"/>
    <property type="match status" value="1"/>
</dbReference>
<sequence length="173" mass="18816">MVRQDQGGRQRTPAGPPADDLHETVEEVAAAVMTASRLFVALSARALAETEPTLTLPQLRTLVVLHGEGPVKLVALAAGLDVNPSTAMRMVDKLEARGLVDRQLNPDNRREVILGLKPQGRRLVEKVMAHRHQEIQAIVASLPADRRAELVRGLRALTDAAGEQAVDSLTERY</sequence>